<dbReference type="Proteomes" id="UP000251647">
    <property type="component" value="Unassembled WGS sequence"/>
</dbReference>
<dbReference type="PANTHER" id="PTHR40074">
    <property type="entry name" value="O-ACETYLTRANSFERASE WECH"/>
    <property type="match status" value="1"/>
</dbReference>
<dbReference type="PANTHER" id="PTHR40074:SF2">
    <property type="entry name" value="O-ACETYLTRANSFERASE WECH"/>
    <property type="match status" value="1"/>
</dbReference>
<evidence type="ECO:0000313" key="8">
    <source>
        <dbReference type="EMBL" id="SPY28394.1"/>
    </source>
</evidence>
<dbReference type="EC" id="5.1.1.-" evidence="8"/>
<dbReference type="InterPro" id="IPR002656">
    <property type="entry name" value="Acyl_transf_3_dom"/>
</dbReference>
<reference evidence="8 9" key="1">
    <citation type="submission" date="2018-06" db="EMBL/GenBank/DDBJ databases">
        <authorList>
            <consortium name="Pathogen Informatics"/>
            <person name="Doyle S."/>
        </authorList>
    </citation>
    <scope>NUCLEOTIDE SEQUENCE [LARGE SCALE GENOMIC DNA]</scope>
    <source>
        <strain evidence="8 9">NCTC11647</strain>
    </source>
</reference>
<dbReference type="EMBL" id="UATL01000001">
    <property type="protein sequence ID" value="SPY28394.1"/>
    <property type="molecule type" value="Genomic_DNA"/>
</dbReference>
<accession>A0A2T3QP33</accession>
<evidence type="ECO:0000256" key="6">
    <source>
        <dbReference type="ARBA" id="ARBA00023136"/>
    </source>
</evidence>
<dbReference type="GO" id="GO:0016853">
    <property type="term" value="F:isomerase activity"/>
    <property type="evidence" value="ECO:0007669"/>
    <property type="project" value="UniProtKB-KW"/>
</dbReference>
<evidence type="ECO:0000256" key="3">
    <source>
        <dbReference type="ARBA" id="ARBA00022475"/>
    </source>
</evidence>
<evidence type="ECO:0000256" key="1">
    <source>
        <dbReference type="ARBA" id="ARBA00004651"/>
    </source>
</evidence>
<sequence>MNENRIPSLELGRVIAIFAVVIIHSQAFNTLPLINGEPWLGYLLNQSSRFAVPLFFLISGYLIAPKLIASPQQTACSYSIPLLKVWLIWSIIYLIAPFNLNTVMQESYLQERMGYWQYLSENPINSLFEGGLVHLWFIPALICAVILIAFFIRFNKIEWLLPFALLLFVYGLLAGSYQPYTELDSIIFTRNGPFFATLMVGLGFEYRRQKWQLSNTIALLLFIGGMSLHLTEAFMLSLLPDGLFNIHDFLLGTPLWGLGIFILLLNHPNIGNTQWVRYCAKHTLGIYVLHLLLIIYFMNISMMLNLNPWVSNILIIPATYCISLIIISLIDKTRLKHILLR</sequence>
<dbReference type="GO" id="GO:0005886">
    <property type="term" value="C:plasma membrane"/>
    <property type="evidence" value="ECO:0007669"/>
    <property type="project" value="UniProtKB-SubCell"/>
</dbReference>
<dbReference type="GO" id="GO:0016413">
    <property type="term" value="F:O-acetyltransferase activity"/>
    <property type="evidence" value="ECO:0007669"/>
    <property type="project" value="TreeGrafter"/>
</dbReference>
<evidence type="ECO:0000256" key="5">
    <source>
        <dbReference type="ARBA" id="ARBA00022989"/>
    </source>
</evidence>
<name>A0A2T3QP33_PHODM</name>
<dbReference type="GO" id="GO:0009246">
    <property type="term" value="P:enterobacterial common antigen biosynthetic process"/>
    <property type="evidence" value="ECO:0007669"/>
    <property type="project" value="TreeGrafter"/>
</dbReference>
<keyword evidence="3" id="KW-1003">Cell membrane</keyword>
<dbReference type="OrthoDB" id="1072135at2"/>
<dbReference type="Pfam" id="PF01757">
    <property type="entry name" value="Acyl_transf_3"/>
    <property type="match status" value="1"/>
</dbReference>
<gene>
    <name evidence="8" type="primary">vanT</name>
    <name evidence="8" type="ORF">NCTC11647_01484</name>
</gene>
<keyword evidence="8" id="KW-0413">Isomerase</keyword>
<keyword evidence="6" id="KW-0472">Membrane</keyword>
<evidence type="ECO:0000256" key="2">
    <source>
        <dbReference type="ARBA" id="ARBA00007400"/>
    </source>
</evidence>
<comment type="similarity">
    <text evidence="2">Belongs to the acyltransferase 3 family.</text>
</comment>
<evidence type="ECO:0000259" key="7">
    <source>
        <dbReference type="Pfam" id="PF01757"/>
    </source>
</evidence>
<organism evidence="8 9">
    <name type="scientific">Photobacterium damselae</name>
    <dbReference type="NCBI Taxonomy" id="38293"/>
    <lineage>
        <taxon>Bacteria</taxon>
        <taxon>Pseudomonadati</taxon>
        <taxon>Pseudomonadota</taxon>
        <taxon>Gammaproteobacteria</taxon>
        <taxon>Vibrionales</taxon>
        <taxon>Vibrionaceae</taxon>
        <taxon>Photobacterium</taxon>
    </lineage>
</organism>
<dbReference type="RefSeq" id="WP_005299049.1">
    <property type="nucleotide sequence ID" value="NZ_PYOG01000002.1"/>
</dbReference>
<feature type="domain" description="Acyltransferase 3" evidence="7">
    <location>
        <begin position="7"/>
        <end position="326"/>
    </location>
</feature>
<keyword evidence="4" id="KW-0812">Transmembrane</keyword>
<dbReference type="AlphaFoldDB" id="A0A2T3QP33"/>
<keyword evidence="5" id="KW-1133">Transmembrane helix</keyword>
<evidence type="ECO:0000313" key="9">
    <source>
        <dbReference type="Proteomes" id="UP000251647"/>
    </source>
</evidence>
<proteinExistence type="inferred from homology"/>
<protein>
    <submittedName>
        <fullName evidence="8">Serine/alanine racemase</fullName>
        <ecNumber evidence="8">5.1.1.-</ecNumber>
    </submittedName>
</protein>
<comment type="subcellular location">
    <subcellularLocation>
        <location evidence="1">Cell membrane</location>
        <topology evidence="1">Multi-pass membrane protein</topology>
    </subcellularLocation>
</comment>
<evidence type="ECO:0000256" key="4">
    <source>
        <dbReference type="ARBA" id="ARBA00022692"/>
    </source>
</evidence>